<keyword evidence="1" id="KW-0812">Transmembrane</keyword>
<comment type="caution">
    <text evidence="2">The sequence shown here is derived from an EMBL/GenBank/DDBJ whole genome shotgun (WGS) entry which is preliminary data.</text>
</comment>
<evidence type="ECO:0000313" key="2">
    <source>
        <dbReference type="EMBL" id="OXA52148.1"/>
    </source>
</evidence>
<gene>
    <name evidence="2" type="ORF">Fcan01_13026</name>
</gene>
<dbReference type="EMBL" id="LNIX01000007">
    <property type="protein sequence ID" value="OXA52148.1"/>
    <property type="molecule type" value="Genomic_DNA"/>
</dbReference>
<dbReference type="Proteomes" id="UP000198287">
    <property type="component" value="Unassembled WGS sequence"/>
</dbReference>
<dbReference type="AlphaFoldDB" id="A0A226E4E0"/>
<name>A0A226E4E0_FOLCA</name>
<keyword evidence="3" id="KW-1185">Reference proteome</keyword>
<evidence type="ECO:0000256" key="1">
    <source>
        <dbReference type="SAM" id="Phobius"/>
    </source>
</evidence>
<reference evidence="2 3" key="1">
    <citation type="submission" date="2015-12" db="EMBL/GenBank/DDBJ databases">
        <title>The genome of Folsomia candida.</title>
        <authorList>
            <person name="Faddeeva A."/>
            <person name="Derks M.F."/>
            <person name="Anvar Y."/>
            <person name="Smit S."/>
            <person name="Van Straalen N."/>
            <person name="Roelofs D."/>
        </authorList>
    </citation>
    <scope>NUCLEOTIDE SEQUENCE [LARGE SCALE GENOMIC DNA]</scope>
    <source>
        <strain evidence="2 3">VU population</strain>
        <tissue evidence="2">Whole body</tissue>
    </source>
</reference>
<protein>
    <submittedName>
        <fullName evidence="2">Uncharacterized protein</fullName>
    </submittedName>
</protein>
<sequence length="174" mass="19830">MIFNGYLVLLLLEAKSKSDGEIRIAHPSSFHFTLLSKDMVKPILNRTMGWDDTVERFHGYIIQRLIERRIYFENLEETNTTNKMKSNPTRFVVAFSLLVILTLSPFAMTFPTTDTSSDTIDVPLKGFMRVSDEVMPGMRAEKYRVPALTHWPDGSPAPKDAAPYVIIGVPEDQY</sequence>
<evidence type="ECO:0000313" key="3">
    <source>
        <dbReference type="Proteomes" id="UP000198287"/>
    </source>
</evidence>
<proteinExistence type="predicted"/>
<feature type="transmembrane region" description="Helical" evidence="1">
    <location>
        <begin position="91"/>
        <end position="110"/>
    </location>
</feature>
<accession>A0A226E4E0</accession>
<keyword evidence="1" id="KW-1133">Transmembrane helix</keyword>
<keyword evidence="1" id="KW-0472">Membrane</keyword>
<organism evidence="2 3">
    <name type="scientific">Folsomia candida</name>
    <name type="common">Springtail</name>
    <dbReference type="NCBI Taxonomy" id="158441"/>
    <lineage>
        <taxon>Eukaryota</taxon>
        <taxon>Metazoa</taxon>
        <taxon>Ecdysozoa</taxon>
        <taxon>Arthropoda</taxon>
        <taxon>Hexapoda</taxon>
        <taxon>Collembola</taxon>
        <taxon>Entomobryomorpha</taxon>
        <taxon>Isotomoidea</taxon>
        <taxon>Isotomidae</taxon>
        <taxon>Proisotominae</taxon>
        <taxon>Folsomia</taxon>
    </lineage>
</organism>